<protein>
    <submittedName>
        <fullName evidence="4">T9SS type A sorting domain-containing protein</fullName>
    </submittedName>
</protein>
<dbReference type="InterPro" id="IPR026444">
    <property type="entry name" value="Secre_tail"/>
</dbReference>
<dbReference type="PANTHER" id="PTHR35580:SF1">
    <property type="entry name" value="PHYTASE-LIKE DOMAIN-CONTAINING PROTEIN"/>
    <property type="match status" value="1"/>
</dbReference>
<organism evidence="4 5">
    <name type="scientific">Paenimyroides ceti</name>
    <dbReference type="NCBI Taxonomy" id="395087"/>
    <lineage>
        <taxon>Bacteria</taxon>
        <taxon>Pseudomonadati</taxon>
        <taxon>Bacteroidota</taxon>
        <taxon>Flavobacteriia</taxon>
        <taxon>Flavobacteriales</taxon>
        <taxon>Flavobacteriaceae</taxon>
        <taxon>Paenimyroides</taxon>
    </lineage>
</organism>
<evidence type="ECO:0000259" key="2">
    <source>
        <dbReference type="Pfam" id="PF18962"/>
    </source>
</evidence>
<dbReference type="InterPro" id="IPR052918">
    <property type="entry name" value="Motility_Chemotaxis_Reg"/>
</dbReference>
<dbReference type="Proteomes" id="UP001242368">
    <property type="component" value="Unassembled WGS sequence"/>
</dbReference>
<gene>
    <name evidence="3" type="ORF">QW060_14775</name>
    <name evidence="4" type="ORF">QW060_21425</name>
</gene>
<dbReference type="NCBIfam" id="TIGR04183">
    <property type="entry name" value="Por_Secre_tail"/>
    <property type="match status" value="1"/>
</dbReference>
<name>A0ABT8D0Z9_9FLAO</name>
<dbReference type="EMBL" id="JAUFQU010000001">
    <property type="protein sequence ID" value="MDN3708363.1"/>
    <property type="molecule type" value="Genomic_DNA"/>
</dbReference>
<dbReference type="SUPFAM" id="SSF63829">
    <property type="entry name" value="Calcium-dependent phosphotriesterase"/>
    <property type="match status" value="1"/>
</dbReference>
<evidence type="ECO:0000313" key="4">
    <source>
        <dbReference type="EMBL" id="MDN3709538.1"/>
    </source>
</evidence>
<evidence type="ECO:0000256" key="1">
    <source>
        <dbReference type="ARBA" id="ARBA00022729"/>
    </source>
</evidence>
<dbReference type="PANTHER" id="PTHR35580">
    <property type="entry name" value="CELL SURFACE GLYCOPROTEIN (S-LAYER PROTEIN)-LIKE PROTEIN"/>
    <property type="match status" value="1"/>
</dbReference>
<keyword evidence="1" id="KW-0732">Signal</keyword>
<feature type="domain" description="Secretion system C-terminal sorting" evidence="2">
    <location>
        <begin position="558"/>
        <end position="627"/>
    </location>
</feature>
<dbReference type="EMBL" id="JAUFQU010000041">
    <property type="protein sequence ID" value="MDN3709538.1"/>
    <property type="molecule type" value="Genomic_DNA"/>
</dbReference>
<dbReference type="RefSeq" id="WP_290364232.1">
    <property type="nucleotide sequence ID" value="NZ_JAUFQU010000001.1"/>
</dbReference>
<keyword evidence="5" id="KW-1185">Reference proteome</keyword>
<evidence type="ECO:0000313" key="3">
    <source>
        <dbReference type="EMBL" id="MDN3708363.1"/>
    </source>
</evidence>
<reference evidence="4" key="1">
    <citation type="journal article" date="2014" name="Int. J. Syst. Evol. Microbiol.">
        <title>Complete genome of a new Firmicutes species belonging to the dominant human colonic microbiota ('Ruminococcus bicirculans') reveals two chromosomes and a selective capacity to utilize plant glucans.</title>
        <authorList>
            <consortium name="NISC Comparative Sequencing Program"/>
            <person name="Wegmann U."/>
            <person name="Louis P."/>
            <person name="Goesmann A."/>
            <person name="Henrissat B."/>
            <person name="Duncan S.H."/>
            <person name="Flint H.J."/>
        </authorList>
    </citation>
    <scope>NUCLEOTIDE SEQUENCE</scope>
    <source>
        <strain evidence="4">CECT 7184</strain>
    </source>
</reference>
<reference evidence="5" key="2">
    <citation type="journal article" date="2019" name="Int. J. Syst. Evol. Microbiol.">
        <title>The Global Catalogue of Microorganisms (GCM) 10K type strain sequencing project: providing services to taxonomists for standard genome sequencing and annotation.</title>
        <authorList>
            <consortium name="The Broad Institute Genomics Platform"/>
            <consortium name="The Broad Institute Genome Sequencing Center for Infectious Disease"/>
            <person name="Wu L."/>
            <person name="Ma J."/>
        </authorList>
    </citation>
    <scope>NUCLEOTIDE SEQUENCE [LARGE SCALE GENOMIC DNA]</scope>
    <source>
        <strain evidence="5">CECT 7184</strain>
    </source>
</reference>
<reference evidence="4" key="3">
    <citation type="submission" date="2023-06" db="EMBL/GenBank/DDBJ databases">
        <authorList>
            <person name="Lucena T."/>
            <person name="Sun Q."/>
        </authorList>
    </citation>
    <scope>NUCLEOTIDE SEQUENCE</scope>
    <source>
        <strain evidence="4">CECT 7184</strain>
    </source>
</reference>
<evidence type="ECO:0000313" key="5">
    <source>
        <dbReference type="Proteomes" id="UP001242368"/>
    </source>
</evidence>
<dbReference type="Pfam" id="PF18962">
    <property type="entry name" value="Por_Secre_tail"/>
    <property type="match status" value="1"/>
</dbReference>
<proteinExistence type="predicted"/>
<sequence length="629" mass="69406">MKITIPQFRWTVMALLLSGFLWAQPYDWQWAKAGGGDNRLVGEGSYYDDYNYCEEIVGLKTDTENNTFFLTHIAFGNTAFDGTEITTFNSNNFGNSNRQNILIGKMDCQGSLLWHKVFGGGGSVGDISRSIGIDAENNVYAGMTVWNNGSQPGTPEYAWVEPPHFSDDYVMGTPTEDDSNDTSAENKTLALIKYNSNGVFQWLRMPQQNPQKLNQYRGSMDLGIYVEADGTIHWMVGLLAGSHFDGQLMVPEGAPAYRYYVVKYDTEGNYLGSVPAPFEVQYISNKKTCFTYDPNNNRYYFANWRLQQSDSASIIDGIERSNGYVLCFNTEGEVQWIKEGNYIWSVRIGAIKTDGNSNLYITGLGQASLAPSDPLLLSKFGDYVFTQQMGIGNMSAAFLMKLDSEGTLLWGTNPTLGGDESALDIALNGNEVAIATGMVNNTWGNYEITDHPANYHTDPVVARFDAETGTCLGLHLILGPAGYREGLTAITTDNNGNYVVGGYMRAYLFANGPNAHPVVGLLSKPNLSIGTDFFIARLAKSVCETVSVEEFDTADMVVYPNPTTGIVSFQTDKILTAYEIYGLWGQLVQKGRLWGSDPSLSMENLSAGTYIIKLHTDQGTVITRQVIKR</sequence>
<comment type="caution">
    <text evidence="4">The sequence shown here is derived from an EMBL/GenBank/DDBJ whole genome shotgun (WGS) entry which is preliminary data.</text>
</comment>
<accession>A0ABT8D0Z9</accession>